<accession>A0A0K3CAB0</accession>
<reference evidence="9 11" key="2">
    <citation type="journal article" date="2018" name="Elife">
        <title>Functional genomics of lipid metabolism in the oleaginous yeast Rhodosporidium toruloides.</title>
        <authorList>
            <person name="Coradetti S.T."/>
            <person name="Pinel D."/>
            <person name="Geiselman G."/>
            <person name="Ito M."/>
            <person name="Mondo S."/>
            <person name="Reilly M.C."/>
            <person name="Cheng Y.F."/>
            <person name="Bauer S."/>
            <person name="Grigoriev I."/>
            <person name="Gladden J.M."/>
            <person name="Simmons B.A."/>
            <person name="Brem R."/>
            <person name="Arkin A.P."/>
            <person name="Skerker J.M."/>
        </authorList>
    </citation>
    <scope>NUCLEOTIDE SEQUENCE [LARGE SCALE GENOMIC DNA]</scope>
    <source>
        <strain evidence="9 11">NBRC 0880</strain>
    </source>
</reference>
<dbReference type="Proteomes" id="UP000239560">
    <property type="component" value="Unassembled WGS sequence"/>
</dbReference>
<evidence type="ECO:0000256" key="2">
    <source>
        <dbReference type="ARBA" id="ARBA00005677"/>
    </source>
</evidence>
<keyword evidence="3 8" id="KW-0689">Ribosomal protein</keyword>
<feature type="compositionally biased region" description="Low complexity" evidence="7">
    <location>
        <begin position="21"/>
        <end position="36"/>
    </location>
</feature>
<dbReference type="InterPro" id="IPR007740">
    <property type="entry name" value="Ribosomal_mL49"/>
</dbReference>
<dbReference type="PANTHER" id="PTHR13477:SF0">
    <property type="entry name" value="LARGE RIBOSOMAL SUBUNIT PROTEIN ML49"/>
    <property type="match status" value="1"/>
</dbReference>
<dbReference type="PANTHER" id="PTHR13477">
    <property type="entry name" value="MITOCHONDRIAL 39S RIBOSOMAL PROTEIN L49"/>
    <property type="match status" value="1"/>
</dbReference>
<evidence type="ECO:0000256" key="4">
    <source>
        <dbReference type="ARBA" id="ARBA00023128"/>
    </source>
</evidence>
<protein>
    <recommendedName>
        <fullName evidence="6">Large ribosomal subunit protein mL49</fullName>
    </recommendedName>
</protein>
<evidence type="ECO:0000313" key="10">
    <source>
        <dbReference type="Proteomes" id="UP000199069"/>
    </source>
</evidence>
<evidence type="ECO:0000313" key="9">
    <source>
        <dbReference type="EMBL" id="PRQ74850.1"/>
    </source>
</evidence>
<dbReference type="OrthoDB" id="19439at2759"/>
<reference evidence="8 10" key="1">
    <citation type="submission" date="2015-07" db="EMBL/GenBank/DDBJ databases">
        <authorList>
            <person name="Cajimat M.N.B."/>
            <person name="Milazzo M.L."/>
            <person name="Fulhorst C.F."/>
        </authorList>
    </citation>
    <scope>NUCLEOTIDE SEQUENCE [LARGE SCALE GENOMIC DNA]</scope>
    <source>
        <strain evidence="8">Single colony</strain>
    </source>
</reference>
<comment type="similarity">
    <text evidence="2">Belongs to the mitochondrion-specific ribosomal protein mL49 family.</text>
</comment>
<sequence>MQRFRPLFIALPTMRTRAAPPSALPFLRFSSSSPSPASNPSPAPAAPAEPKASSALSQDPAGGFTKPKKEGQQPELTYFVPRTSFGELPVYTDYKQQGRRVLTVIRKTRGQLTDLQHDIRKYIPESHPYIRPAAGALVLRGNWAREVKEFLWSKGF</sequence>
<keyword evidence="10" id="KW-1185">Reference proteome</keyword>
<keyword evidence="5" id="KW-0687">Ribonucleoprotein</keyword>
<organism evidence="8 10">
    <name type="scientific">Rhodotorula toruloides</name>
    <name type="common">Yeast</name>
    <name type="synonym">Rhodosporidium toruloides</name>
    <dbReference type="NCBI Taxonomy" id="5286"/>
    <lineage>
        <taxon>Eukaryota</taxon>
        <taxon>Fungi</taxon>
        <taxon>Dikarya</taxon>
        <taxon>Basidiomycota</taxon>
        <taxon>Pucciniomycotina</taxon>
        <taxon>Microbotryomycetes</taxon>
        <taxon>Sporidiobolales</taxon>
        <taxon>Sporidiobolaceae</taxon>
        <taxon>Rhodotorula</taxon>
    </lineage>
</organism>
<feature type="region of interest" description="Disordered" evidence="7">
    <location>
        <begin position="21"/>
        <end position="74"/>
    </location>
</feature>
<evidence type="ECO:0000313" key="8">
    <source>
        <dbReference type="EMBL" id="CTR06694.1"/>
    </source>
</evidence>
<name>A0A0K3CAB0_RHOTO</name>
<evidence type="ECO:0000256" key="3">
    <source>
        <dbReference type="ARBA" id="ARBA00022980"/>
    </source>
</evidence>
<proteinExistence type="inferred from homology"/>
<comment type="subcellular location">
    <subcellularLocation>
        <location evidence="1">Mitochondrion</location>
    </subcellularLocation>
</comment>
<evidence type="ECO:0000313" key="11">
    <source>
        <dbReference type="Proteomes" id="UP000239560"/>
    </source>
</evidence>
<evidence type="ECO:0000256" key="7">
    <source>
        <dbReference type="SAM" id="MobiDB-lite"/>
    </source>
</evidence>
<gene>
    <name evidence="8" type="primary">FGENESH: predicted gene_5.100</name>
    <name evidence="9" type="ORF">AAT19DRAFT_13872</name>
    <name evidence="8" type="ORF">BN2166_0025550</name>
</gene>
<dbReference type="EMBL" id="LCTV02000005">
    <property type="protein sequence ID" value="PRQ74850.1"/>
    <property type="molecule type" value="Genomic_DNA"/>
</dbReference>
<dbReference type="GO" id="GO:0006412">
    <property type="term" value="P:translation"/>
    <property type="evidence" value="ECO:0007669"/>
    <property type="project" value="InterPro"/>
</dbReference>
<dbReference type="AlphaFoldDB" id="A0A0K3CAB0"/>
<feature type="compositionally biased region" description="Pro residues" evidence="7">
    <location>
        <begin position="37"/>
        <end position="47"/>
    </location>
</feature>
<dbReference type="Pfam" id="PF05046">
    <property type="entry name" value="Img2"/>
    <property type="match status" value="1"/>
</dbReference>
<dbReference type="GO" id="GO:0005762">
    <property type="term" value="C:mitochondrial large ribosomal subunit"/>
    <property type="evidence" value="ECO:0007669"/>
    <property type="project" value="TreeGrafter"/>
</dbReference>
<dbReference type="Proteomes" id="UP000199069">
    <property type="component" value="Unassembled WGS sequence"/>
</dbReference>
<evidence type="ECO:0000256" key="5">
    <source>
        <dbReference type="ARBA" id="ARBA00023274"/>
    </source>
</evidence>
<dbReference type="STRING" id="5286.A0A0K3CAB0"/>
<evidence type="ECO:0000256" key="6">
    <source>
        <dbReference type="ARBA" id="ARBA00035191"/>
    </source>
</evidence>
<dbReference type="EMBL" id="CWKI01000005">
    <property type="protein sequence ID" value="CTR06694.1"/>
    <property type="molecule type" value="Genomic_DNA"/>
</dbReference>
<dbReference type="Gene3D" id="3.30.780.10">
    <property type="entry name" value="SUI1-like domain"/>
    <property type="match status" value="1"/>
</dbReference>
<feature type="compositionally biased region" description="Low complexity" evidence="7">
    <location>
        <begin position="48"/>
        <end position="57"/>
    </location>
</feature>
<dbReference type="OMA" id="HIMRTRQ"/>
<keyword evidence="4" id="KW-0496">Mitochondrion</keyword>
<dbReference type="GO" id="GO:0003735">
    <property type="term" value="F:structural constituent of ribosome"/>
    <property type="evidence" value="ECO:0007669"/>
    <property type="project" value="InterPro"/>
</dbReference>
<evidence type="ECO:0000256" key="1">
    <source>
        <dbReference type="ARBA" id="ARBA00004173"/>
    </source>
</evidence>